<evidence type="ECO:0000313" key="3">
    <source>
        <dbReference type="Proteomes" id="UP001367508"/>
    </source>
</evidence>
<reference evidence="2 3" key="1">
    <citation type="submission" date="2024-01" db="EMBL/GenBank/DDBJ databases">
        <title>The genomes of 5 underutilized Papilionoideae crops provide insights into root nodulation and disease resistanc.</title>
        <authorList>
            <person name="Jiang F."/>
        </authorList>
    </citation>
    <scope>NUCLEOTIDE SEQUENCE [LARGE SCALE GENOMIC DNA]</scope>
    <source>
        <strain evidence="2">LVBAO_FW01</strain>
        <tissue evidence="2">Leaves</tissue>
    </source>
</reference>
<proteinExistence type="predicted"/>
<keyword evidence="3" id="KW-1185">Reference proteome</keyword>
<comment type="caution">
    <text evidence="2">The sequence shown here is derived from an EMBL/GenBank/DDBJ whole genome shotgun (WGS) entry which is preliminary data.</text>
</comment>
<feature type="compositionally biased region" description="Acidic residues" evidence="1">
    <location>
        <begin position="7"/>
        <end position="16"/>
    </location>
</feature>
<accession>A0AAN9KFL7</accession>
<feature type="compositionally biased region" description="Basic and acidic residues" evidence="1">
    <location>
        <begin position="17"/>
        <end position="31"/>
    </location>
</feature>
<evidence type="ECO:0000256" key="1">
    <source>
        <dbReference type="SAM" id="MobiDB-lite"/>
    </source>
</evidence>
<evidence type="ECO:0000313" key="2">
    <source>
        <dbReference type="EMBL" id="KAK7315563.1"/>
    </source>
</evidence>
<dbReference type="AlphaFoldDB" id="A0AAN9KFL7"/>
<organism evidence="2 3">
    <name type="scientific">Canavalia gladiata</name>
    <name type="common">Sword bean</name>
    <name type="synonym">Dolichos gladiatus</name>
    <dbReference type="NCBI Taxonomy" id="3824"/>
    <lineage>
        <taxon>Eukaryota</taxon>
        <taxon>Viridiplantae</taxon>
        <taxon>Streptophyta</taxon>
        <taxon>Embryophyta</taxon>
        <taxon>Tracheophyta</taxon>
        <taxon>Spermatophyta</taxon>
        <taxon>Magnoliopsida</taxon>
        <taxon>eudicotyledons</taxon>
        <taxon>Gunneridae</taxon>
        <taxon>Pentapetalae</taxon>
        <taxon>rosids</taxon>
        <taxon>fabids</taxon>
        <taxon>Fabales</taxon>
        <taxon>Fabaceae</taxon>
        <taxon>Papilionoideae</taxon>
        <taxon>50 kb inversion clade</taxon>
        <taxon>NPAAA clade</taxon>
        <taxon>indigoferoid/millettioid clade</taxon>
        <taxon>Phaseoleae</taxon>
        <taxon>Canavalia</taxon>
    </lineage>
</organism>
<name>A0AAN9KFL7_CANGL</name>
<dbReference type="EMBL" id="JAYMYQ010000008">
    <property type="protein sequence ID" value="KAK7315563.1"/>
    <property type="molecule type" value="Genomic_DNA"/>
</dbReference>
<dbReference type="Proteomes" id="UP001367508">
    <property type="component" value="Unassembled WGS sequence"/>
</dbReference>
<sequence length="91" mass="10298">MLHTGVDDDDNDVDDDSVLRERRCSSPKDGGEGIYLPNTACDYRKQGDENKEMNTCDDKKKMEKQKNESLIIIMAKESTITEMPSTIIGRN</sequence>
<feature type="region of interest" description="Disordered" evidence="1">
    <location>
        <begin position="1"/>
        <end position="37"/>
    </location>
</feature>
<gene>
    <name evidence="2" type="ORF">VNO77_34116</name>
</gene>
<protein>
    <submittedName>
        <fullName evidence="2">Uncharacterized protein</fullName>
    </submittedName>
</protein>